<dbReference type="RefSeq" id="WP_139285379.1">
    <property type="nucleotide sequence ID" value="NZ_FNQJ01000021.1"/>
</dbReference>
<dbReference type="SUPFAM" id="SSF56349">
    <property type="entry name" value="DNA breaking-rejoining enzymes"/>
    <property type="match status" value="1"/>
</dbReference>
<dbReference type="STRING" id="592050.SAMN05421875_1218"/>
<dbReference type="GO" id="GO:0003677">
    <property type="term" value="F:DNA binding"/>
    <property type="evidence" value="ECO:0007669"/>
    <property type="project" value="InterPro"/>
</dbReference>
<sequence length="908" mass="101209">MTSLSQPWTTTKRNPVLIPAFSAPGGVARFDSFIRSADRLVTQLAPSHALILCAILYEGMGSSAELSNFLHALVSSHSTCDGHYVQWSDEQDRLHSRALDPRTRIALFRVPSGTLPKKDLDSFHQVLLKNYPMAQSQMGKDLWHLIFHDALAWLHQHIPNFCLGMLTGSIPITALPRDVLTRWNLRQKDVHWETRDAADDDALSPSHDGALEILLEMEAPINRRARCLKEIQDLFTLPNQATDIRLSDQRWRTSLYSRLAMTADLIARQGTEGDALVLLWVHHLLSVGSVRLKNPSVATISRYVSATAGLISENYTQCPCSAVHMDDEQWIAFFDALKHAVNSDPQRPALASFHQFCIQTFGAPPMAQVLFSGDGNTTVVHANTVWSQEIHGALELALTASSDARICASVQALLALAAIFPLRIGEAQALRLEDFVITEEGIELRYHPRRGQHQGKSYSAKRWMRSFGEPAWVACVASWIKRRKSEEEGRHGKSALLFGDPHSSHRTYMFAACSRLVNRALKQVCGDKSVSFHTLRHAWVNRNIIHQLDQPSSRPSPVSWLQKVAAEVGHAQVPTTLQHYFHRPDMALRCSLNSYWQTRPLTAEVAAFWTGRSAAALRKAKQRSENKAEFLWSCLFETSTGLAVRQAPPPSLLAALPPPPIASIGLMHVRKILCDLHTGIPVEAVASRCSVPLATVLEVIDRAVLIANQLLVLGSVRGRRLILEHATRVIKLARLLQIFMDCDIRPTVTDEPSWQKLAPQNIAPTFAQRNAVRSWMHCRDGQSIALRPDGSADDLLRWLSDGSVPGSCIVLRVPMKHVADPHSRATTVRSDSARSAQDQLGQYFGTSVTIEGVRQRKLEQPPYMLISRKPFTKTSKPCPSARLRMGSFHGLMFSMAVWHGMIGMDAHE</sequence>
<protein>
    <submittedName>
        <fullName evidence="2">Phage integrase family protein</fullName>
    </submittedName>
</protein>
<dbReference type="EMBL" id="FNQJ01000021">
    <property type="protein sequence ID" value="SEA64137.1"/>
    <property type="molecule type" value="Genomic_DNA"/>
</dbReference>
<dbReference type="GO" id="GO:0015074">
    <property type="term" value="P:DNA integration"/>
    <property type="evidence" value="ECO:0007669"/>
    <property type="project" value="InterPro"/>
</dbReference>
<dbReference type="Proteomes" id="UP000199002">
    <property type="component" value="Unassembled WGS sequence"/>
</dbReference>
<evidence type="ECO:0000256" key="1">
    <source>
        <dbReference type="ARBA" id="ARBA00023172"/>
    </source>
</evidence>
<evidence type="ECO:0000313" key="2">
    <source>
        <dbReference type="EMBL" id="SEA64137.1"/>
    </source>
</evidence>
<dbReference type="AlphaFoldDB" id="A0A1H4CUU6"/>
<accession>A0A1H4CUU6</accession>
<organism evidence="2 3">
    <name type="scientific">Acidovorax soli</name>
    <dbReference type="NCBI Taxonomy" id="592050"/>
    <lineage>
        <taxon>Bacteria</taxon>
        <taxon>Pseudomonadati</taxon>
        <taxon>Pseudomonadota</taxon>
        <taxon>Betaproteobacteria</taxon>
        <taxon>Burkholderiales</taxon>
        <taxon>Comamonadaceae</taxon>
        <taxon>Acidovorax</taxon>
    </lineage>
</organism>
<keyword evidence="3" id="KW-1185">Reference proteome</keyword>
<gene>
    <name evidence="2" type="ORF">SAMN05421875_1218</name>
</gene>
<name>A0A1H4CUU6_9BURK</name>
<dbReference type="GeneID" id="34231847"/>
<keyword evidence="1" id="KW-0233">DNA recombination</keyword>
<dbReference type="GO" id="GO:0006310">
    <property type="term" value="P:DNA recombination"/>
    <property type="evidence" value="ECO:0007669"/>
    <property type="project" value="UniProtKB-KW"/>
</dbReference>
<proteinExistence type="predicted"/>
<reference evidence="3" key="1">
    <citation type="submission" date="2016-10" db="EMBL/GenBank/DDBJ databases">
        <authorList>
            <person name="Varghese N."/>
            <person name="Submissions S."/>
        </authorList>
    </citation>
    <scope>NUCLEOTIDE SEQUENCE [LARGE SCALE GENOMIC DNA]</scope>
    <source>
        <strain evidence="3">DSM 25157</strain>
    </source>
</reference>
<evidence type="ECO:0000313" key="3">
    <source>
        <dbReference type="Proteomes" id="UP000199002"/>
    </source>
</evidence>
<dbReference type="InterPro" id="IPR011010">
    <property type="entry name" value="DNA_brk_join_enz"/>
</dbReference>
<dbReference type="Gene3D" id="1.10.443.10">
    <property type="entry name" value="Intergrase catalytic core"/>
    <property type="match status" value="1"/>
</dbReference>
<dbReference type="InterPro" id="IPR013762">
    <property type="entry name" value="Integrase-like_cat_sf"/>
</dbReference>